<sequence length="178" mass="18697">MISANVLRQRLSPLRPWFLDRIAIWIQAGALAGLTNAAIVLPPGVAFAIIAGMPPEYVLFTAIVVTIVAAIWGSSRVMVSGPTTAISAVLFTALSELAMPGSVDYIALVLTLTFLVGALQLVAGLVGLGGLIAFVSHSVIVGFTAAAAVLINGPETIRTSVERTKWSVARRPRHILPF</sequence>
<evidence type="ECO:0000313" key="8">
    <source>
        <dbReference type="Proteomes" id="UP001193035"/>
    </source>
</evidence>
<dbReference type="InterPro" id="IPR001902">
    <property type="entry name" value="SLC26A/SulP_fam"/>
</dbReference>
<gene>
    <name evidence="7" type="ORF">FGK63_16820</name>
</gene>
<dbReference type="Proteomes" id="UP001193035">
    <property type="component" value="Unassembled WGS sequence"/>
</dbReference>
<reference evidence="7 8" key="1">
    <citation type="submission" date="2019-05" db="EMBL/GenBank/DDBJ databases">
        <title>Ruegeria sp. nov., isolated from tidal flat.</title>
        <authorList>
            <person name="Kim W."/>
        </authorList>
    </citation>
    <scope>NUCLEOTIDE SEQUENCE [LARGE SCALE GENOMIC DNA]</scope>
    <source>
        <strain evidence="7 8">CAU 1488</strain>
    </source>
</reference>
<keyword evidence="2 5" id="KW-0812">Transmembrane</keyword>
<evidence type="ECO:0000259" key="6">
    <source>
        <dbReference type="Pfam" id="PF00916"/>
    </source>
</evidence>
<organism evidence="7 8">
    <name type="scientific">Ruegeria sediminis</name>
    <dbReference type="NCBI Taxonomy" id="2583820"/>
    <lineage>
        <taxon>Bacteria</taxon>
        <taxon>Pseudomonadati</taxon>
        <taxon>Pseudomonadota</taxon>
        <taxon>Alphaproteobacteria</taxon>
        <taxon>Rhodobacterales</taxon>
        <taxon>Roseobacteraceae</taxon>
        <taxon>Ruegeria</taxon>
    </lineage>
</organism>
<evidence type="ECO:0000313" key="7">
    <source>
        <dbReference type="EMBL" id="TMV05729.1"/>
    </source>
</evidence>
<evidence type="ECO:0000256" key="5">
    <source>
        <dbReference type="SAM" id="Phobius"/>
    </source>
</evidence>
<feature type="transmembrane region" description="Helical" evidence="5">
    <location>
        <begin position="22"/>
        <end position="50"/>
    </location>
</feature>
<feature type="transmembrane region" description="Helical" evidence="5">
    <location>
        <begin position="105"/>
        <end position="125"/>
    </location>
</feature>
<dbReference type="EMBL" id="VCPD01000006">
    <property type="protein sequence ID" value="TMV05729.1"/>
    <property type="molecule type" value="Genomic_DNA"/>
</dbReference>
<keyword evidence="4 5" id="KW-0472">Membrane</keyword>
<evidence type="ECO:0000256" key="1">
    <source>
        <dbReference type="ARBA" id="ARBA00004141"/>
    </source>
</evidence>
<name>A0ABY2WVB9_9RHOB</name>
<dbReference type="InterPro" id="IPR011547">
    <property type="entry name" value="SLC26A/SulP_dom"/>
</dbReference>
<evidence type="ECO:0000256" key="2">
    <source>
        <dbReference type="ARBA" id="ARBA00022692"/>
    </source>
</evidence>
<proteinExistence type="predicted"/>
<keyword evidence="8" id="KW-1185">Reference proteome</keyword>
<accession>A0ABY2WVB9</accession>
<feature type="domain" description="SLC26A/SulP transporter" evidence="6">
    <location>
        <begin position="31"/>
        <end position="151"/>
    </location>
</feature>
<comment type="caution">
    <text evidence="7">The sequence shown here is derived from an EMBL/GenBank/DDBJ whole genome shotgun (WGS) entry which is preliminary data.</text>
</comment>
<dbReference type="Pfam" id="PF00916">
    <property type="entry name" value="Sulfate_transp"/>
    <property type="match status" value="1"/>
</dbReference>
<dbReference type="PANTHER" id="PTHR11814">
    <property type="entry name" value="SULFATE TRANSPORTER"/>
    <property type="match status" value="1"/>
</dbReference>
<evidence type="ECO:0000256" key="3">
    <source>
        <dbReference type="ARBA" id="ARBA00022989"/>
    </source>
</evidence>
<protein>
    <submittedName>
        <fullName evidence="7">SulP family inorganic anion transporter</fullName>
    </submittedName>
</protein>
<comment type="subcellular location">
    <subcellularLocation>
        <location evidence="1">Membrane</location>
        <topology evidence="1">Multi-pass membrane protein</topology>
    </subcellularLocation>
</comment>
<keyword evidence="3 5" id="KW-1133">Transmembrane helix</keyword>
<feature type="transmembrane region" description="Helical" evidence="5">
    <location>
        <begin position="57"/>
        <end position="73"/>
    </location>
</feature>
<feature type="transmembrane region" description="Helical" evidence="5">
    <location>
        <begin position="131"/>
        <end position="151"/>
    </location>
</feature>
<evidence type="ECO:0000256" key="4">
    <source>
        <dbReference type="ARBA" id="ARBA00023136"/>
    </source>
</evidence>